<keyword evidence="2" id="KW-0479">Metal-binding</keyword>
<comment type="subcellular location">
    <subcellularLocation>
        <location evidence="1">Nucleus</location>
    </subcellularLocation>
</comment>
<dbReference type="InterPro" id="IPR052035">
    <property type="entry name" value="ZnF_BED_domain_contain"/>
</dbReference>
<evidence type="ECO:0000259" key="6">
    <source>
        <dbReference type="Pfam" id="PF05699"/>
    </source>
</evidence>
<proteinExistence type="predicted"/>
<dbReference type="AlphaFoldDB" id="A0AAW1GRQ9"/>
<dbReference type="PANTHER" id="PTHR46481">
    <property type="entry name" value="ZINC FINGER BED DOMAIN-CONTAINING PROTEIN 4"/>
    <property type="match status" value="1"/>
</dbReference>
<dbReference type="GO" id="GO:0046983">
    <property type="term" value="F:protein dimerization activity"/>
    <property type="evidence" value="ECO:0007669"/>
    <property type="project" value="InterPro"/>
</dbReference>
<keyword evidence="4" id="KW-0862">Zinc</keyword>
<dbReference type="InterPro" id="IPR012337">
    <property type="entry name" value="RNaseH-like_sf"/>
</dbReference>
<name>A0AAW1GRQ9_SAPOF</name>
<organism evidence="7 8">
    <name type="scientific">Saponaria officinalis</name>
    <name type="common">Common soapwort</name>
    <name type="synonym">Lychnis saponaria</name>
    <dbReference type="NCBI Taxonomy" id="3572"/>
    <lineage>
        <taxon>Eukaryota</taxon>
        <taxon>Viridiplantae</taxon>
        <taxon>Streptophyta</taxon>
        <taxon>Embryophyta</taxon>
        <taxon>Tracheophyta</taxon>
        <taxon>Spermatophyta</taxon>
        <taxon>Magnoliopsida</taxon>
        <taxon>eudicotyledons</taxon>
        <taxon>Gunneridae</taxon>
        <taxon>Pentapetalae</taxon>
        <taxon>Caryophyllales</taxon>
        <taxon>Caryophyllaceae</taxon>
        <taxon>Caryophylleae</taxon>
        <taxon>Saponaria</taxon>
    </lineage>
</organism>
<evidence type="ECO:0000256" key="2">
    <source>
        <dbReference type="ARBA" id="ARBA00022723"/>
    </source>
</evidence>
<dbReference type="GO" id="GO:0008270">
    <property type="term" value="F:zinc ion binding"/>
    <property type="evidence" value="ECO:0007669"/>
    <property type="project" value="UniProtKB-KW"/>
</dbReference>
<comment type="caution">
    <text evidence="7">The sequence shown here is derived from an EMBL/GenBank/DDBJ whole genome shotgun (WGS) entry which is preliminary data.</text>
</comment>
<keyword evidence="8" id="KW-1185">Reference proteome</keyword>
<evidence type="ECO:0000256" key="4">
    <source>
        <dbReference type="ARBA" id="ARBA00022833"/>
    </source>
</evidence>
<dbReference type="GO" id="GO:0005634">
    <property type="term" value="C:nucleus"/>
    <property type="evidence" value="ECO:0007669"/>
    <property type="project" value="UniProtKB-SubCell"/>
</dbReference>
<dbReference type="SUPFAM" id="SSF53098">
    <property type="entry name" value="Ribonuclease H-like"/>
    <property type="match status" value="1"/>
</dbReference>
<evidence type="ECO:0000256" key="3">
    <source>
        <dbReference type="ARBA" id="ARBA00022771"/>
    </source>
</evidence>
<evidence type="ECO:0000313" key="7">
    <source>
        <dbReference type="EMBL" id="KAK9666431.1"/>
    </source>
</evidence>
<protein>
    <recommendedName>
        <fullName evidence="6">HAT C-terminal dimerisation domain-containing protein</fullName>
    </recommendedName>
</protein>
<evidence type="ECO:0000313" key="8">
    <source>
        <dbReference type="Proteomes" id="UP001443914"/>
    </source>
</evidence>
<dbReference type="EMBL" id="JBDFQZ010000014">
    <property type="protein sequence ID" value="KAK9666431.1"/>
    <property type="molecule type" value="Genomic_DNA"/>
</dbReference>
<evidence type="ECO:0000256" key="5">
    <source>
        <dbReference type="ARBA" id="ARBA00023242"/>
    </source>
</evidence>
<sequence>MADTEEKMGEHVPKSNEYKVQSYYSIQNRNFINFIHKDMSFFVHDDNVIQSLAKSTNFDEDLYKAVTYENHANTYVTPEFGKISRKILGQKIVEIYCDLKKDLKDLFLKFNGNVGITCDLWSSFGGECHYVCIICHWITGNICMEKRVIGFEILHPYDHVDVALKLIQVLDEFDLKAKVGWISFDDCISKEKCMVHLGNVFDFGVSEMFSHDRTYAHVVELCAQQIVDEFALFLRPIRELVKWFRFLPGKRDKYRTLCRKAGLKPRKFYLDLVKDWKSTLCHLRVTYNYKDVLTKLYNDCANRFPVTDSQWDAVNSIISLLGKFDQISDKFRWAYDAGCHLIIQDCITIARTLRIYESDPRFCSVITNIRSTWLEVFPEIPTIYCVAKILDPRIKVDGLRQLLVYYYEILGVNYNVDGKVAMSENALRQLHAHYSPSRNIETKTTSTSGEGNMEFNVIRNVVKRKRDEIGEYLFYRFDITDEDDDDDEYFEILQWWEKQMFALPVLSKIAKEVLCIPVAATIPKSKCCPGKRVLDEKRSMLTRSLIRVCICKKDWDLAEAGEQGQEDDCADDVFVSSDSEADY</sequence>
<keyword evidence="3" id="KW-0863">Zinc-finger</keyword>
<dbReference type="PANTHER" id="PTHR46481:SF10">
    <property type="entry name" value="ZINC FINGER BED DOMAIN-CONTAINING PROTEIN 39"/>
    <property type="match status" value="1"/>
</dbReference>
<reference evidence="7" key="1">
    <citation type="submission" date="2024-03" db="EMBL/GenBank/DDBJ databases">
        <title>WGS assembly of Saponaria officinalis var. Norfolk2.</title>
        <authorList>
            <person name="Jenkins J."/>
            <person name="Shu S."/>
            <person name="Grimwood J."/>
            <person name="Barry K."/>
            <person name="Goodstein D."/>
            <person name="Schmutz J."/>
            <person name="Leebens-Mack J."/>
            <person name="Osbourn A."/>
        </authorList>
    </citation>
    <scope>NUCLEOTIDE SEQUENCE [LARGE SCALE GENOMIC DNA]</scope>
    <source>
        <strain evidence="7">JIC</strain>
    </source>
</reference>
<gene>
    <name evidence="7" type="ORF">RND81_14G184400</name>
</gene>
<dbReference type="Pfam" id="PF05699">
    <property type="entry name" value="Dimer_Tnp_hAT"/>
    <property type="match status" value="1"/>
</dbReference>
<dbReference type="InterPro" id="IPR008906">
    <property type="entry name" value="HATC_C_dom"/>
</dbReference>
<dbReference type="Proteomes" id="UP001443914">
    <property type="component" value="Unassembled WGS sequence"/>
</dbReference>
<accession>A0AAW1GRQ9</accession>
<feature type="domain" description="HAT C-terminal dimerisation" evidence="6">
    <location>
        <begin position="485"/>
        <end position="555"/>
    </location>
</feature>
<keyword evidence="5" id="KW-0539">Nucleus</keyword>
<evidence type="ECO:0000256" key="1">
    <source>
        <dbReference type="ARBA" id="ARBA00004123"/>
    </source>
</evidence>